<gene>
    <name evidence="1" type="ORF">ESB00_05360</name>
</gene>
<sequence length="142" mass="15770">MNIHHLLHQRDMLLRQARLANVAYAYQRLGEFAARISRARLCGAVAICPGDPAGEQPWPGMAALEGSQAVIEEHFLDEELVELTDILAFLGEDVRTDRLTLRLEDLADRYLPRLRAELLAAGVTPANTLPASEDSSSRLERP</sequence>
<organism evidence="1 2">
    <name type="scientific">Oleiharenicola lentus</name>
    <dbReference type="NCBI Taxonomy" id="2508720"/>
    <lineage>
        <taxon>Bacteria</taxon>
        <taxon>Pseudomonadati</taxon>
        <taxon>Verrucomicrobiota</taxon>
        <taxon>Opitutia</taxon>
        <taxon>Opitutales</taxon>
        <taxon>Opitutaceae</taxon>
        <taxon>Oleiharenicola</taxon>
    </lineage>
</organism>
<dbReference type="Proteomes" id="UP000290218">
    <property type="component" value="Unassembled WGS sequence"/>
</dbReference>
<dbReference type="EMBL" id="SDHX01000001">
    <property type="protein sequence ID" value="RXK55327.1"/>
    <property type="molecule type" value="Genomic_DNA"/>
</dbReference>
<name>A0A4Q1C8N8_9BACT</name>
<proteinExistence type="predicted"/>
<keyword evidence="2" id="KW-1185">Reference proteome</keyword>
<reference evidence="1 2" key="1">
    <citation type="submission" date="2019-01" db="EMBL/GenBank/DDBJ databases">
        <title>Lacunisphaera sp. strain TWA-58.</title>
        <authorList>
            <person name="Chen W.-M."/>
        </authorList>
    </citation>
    <scope>NUCLEOTIDE SEQUENCE [LARGE SCALE GENOMIC DNA]</scope>
    <source>
        <strain evidence="1 2">TWA-58</strain>
    </source>
</reference>
<evidence type="ECO:0000313" key="2">
    <source>
        <dbReference type="Proteomes" id="UP000290218"/>
    </source>
</evidence>
<accession>A0A4Q1C8N8</accession>
<comment type="caution">
    <text evidence="1">The sequence shown here is derived from an EMBL/GenBank/DDBJ whole genome shotgun (WGS) entry which is preliminary data.</text>
</comment>
<evidence type="ECO:0000313" key="1">
    <source>
        <dbReference type="EMBL" id="RXK55327.1"/>
    </source>
</evidence>
<dbReference type="AlphaFoldDB" id="A0A4Q1C8N8"/>
<protein>
    <submittedName>
        <fullName evidence="1">Uncharacterized protein</fullName>
    </submittedName>
</protein>